<dbReference type="Pfam" id="PF01478">
    <property type="entry name" value="Peptidase_A24"/>
    <property type="match status" value="1"/>
</dbReference>
<feature type="domain" description="Prepilin type IV endopeptidase peptidase" evidence="3">
    <location>
        <begin position="64"/>
        <end position="167"/>
    </location>
</feature>
<gene>
    <name evidence="4" type="ORF">EV210_11460</name>
</gene>
<dbReference type="Gene3D" id="1.20.120.1220">
    <property type="match status" value="1"/>
</dbReference>
<keyword evidence="5" id="KW-1185">Reference proteome</keyword>
<sequence>MLIFLTGFVLGAFLDTCIRRIPQQQALLCKPLPIRYPLVEFLSGLLFLSCFWKLGVSFELFRALIFTAFLLVIAWIDYEHQLIFDKVLVYMTGAGAAVNWFIGSDVWGELLAASIAGGGLLLAIVIISDGKMGYGDVKFAAALGLWLGLQQTILTLFLAFVAGGISGVICLTFHLKSRKDAIPFGPFLAASALLAMLYGKELLAWYWECFS</sequence>
<dbReference type="GO" id="GO:0004190">
    <property type="term" value="F:aspartic-type endopeptidase activity"/>
    <property type="evidence" value="ECO:0007669"/>
    <property type="project" value="InterPro"/>
</dbReference>
<evidence type="ECO:0000313" key="5">
    <source>
        <dbReference type="Proteomes" id="UP000295063"/>
    </source>
</evidence>
<dbReference type="PANTHER" id="PTHR30487">
    <property type="entry name" value="TYPE 4 PREPILIN-LIKE PROTEINS LEADER PEPTIDE-PROCESSING ENZYME"/>
    <property type="match status" value="1"/>
</dbReference>
<reference evidence="4 5" key="1">
    <citation type="submission" date="2019-03" db="EMBL/GenBank/DDBJ databases">
        <title>Genomic Encyclopedia of Type Strains, Phase IV (KMG-IV): sequencing the most valuable type-strain genomes for metagenomic binning, comparative biology and taxonomic classification.</title>
        <authorList>
            <person name="Goeker M."/>
        </authorList>
    </citation>
    <scope>NUCLEOTIDE SEQUENCE [LARGE SCALE GENOMIC DNA]</scope>
    <source>
        <strain evidence="4 5">DSM 15969</strain>
    </source>
</reference>
<keyword evidence="2" id="KW-0472">Membrane</keyword>
<evidence type="ECO:0000259" key="3">
    <source>
        <dbReference type="Pfam" id="PF01478"/>
    </source>
</evidence>
<keyword evidence="4" id="KW-0808">Transferase</keyword>
<proteinExistence type="inferred from homology"/>
<comment type="caution">
    <text evidence="4">The sequence shown here is derived from an EMBL/GenBank/DDBJ whole genome shotgun (WGS) entry which is preliminary data.</text>
</comment>
<feature type="transmembrane region" description="Helical" evidence="2">
    <location>
        <begin position="110"/>
        <end position="128"/>
    </location>
</feature>
<evidence type="ECO:0000256" key="2">
    <source>
        <dbReference type="SAM" id="Phobius"/>
    </source>
</evidence>
<dbReference type="PANTHER" id="PTHR30487:SF0">
    <property type="entry name" value="PREPILIN LEADER PEPTIDASE_N-METHYLTRANSFERASE-RELATED"/>
    <property type="match status" value="1"/>
</dbReference>
<keyword evidence="4" id="KW-0489">Methyltransferase</keyword>
<comment type="similarity">
    <text evidence="1">Belongs to the peptidase A24 family.</text>
</comment>
<dbReference type="Proteomes" id="UP000295063">
    <property type="component" value="Unassembled WGS sequence"/>
</dbReference>
<organism evidence="4 5">
    <name type="scientific">Anaerospora hongkongensis</name>
    <dbReference type="NCBI Taxonomy" id="244830"/>
    <lineage>
        <taxon>Bacteria</taxon>
        <taxon>Bacillati</taxon>
        <taxon>Bacillota</taxon>
        <taxon>Negativicutes</taxon>
        <taxon>Selenomonadales</taxon>
        <taxon>Sporomusaceae</taxon>
        <taxon>Anaerospora</taxon>
    </lineage>
</organism>
<evidence type="ECO:0000256" key="1">
    <source>
        <dbReference type="ARBA" id="ARBA00005801"/>
    </source>
</evidence>
<dbReference type="GO" id="GO:0006465">
    <property type="term" value="P:signal peptide processing"/>
    <property type="evidence" value="ECO:0007669"/>
    <property type="project" value="TreeGrafter"/>
</dbReference>
<dbReference type="GO" id="GO:0005886">
    <property type="term" value="C:plasma membrane"/>
    <property type="evidence" value="ECO:0007669"/>
    <property type="project" value="TreeGrafter"/>
</dbReference>
<dbReference type="GO" id="GO:0032259">
    <property type="term" value="P:methylation"/>
    <property type="evidence" value="ECO:0007669"/>
    <property type="project" value="UniProtKB-KW"/>
</dbReference>
<accession>A0A4R1PUW6</accession>
<feature type="transmembrane region" description="Helical" evidence="2">
    <location>
        <begin position="82"/>
        <end position="103"/>
    </location>
</feature>
<keyword evidence="2" id="KW-0812">Transmembrane</keyword>
<dbReference type="AlphaFoldDB" id="A0A4R1PUW6"/>
<keyword evidence="2" id="KW-1133">Transmembrane helix</keyword>
<dbReference type="EMBL" id="SLUI01000014">
    <property type="protein sequence ID" value="TCL35043.1"/>
    <property type="molecule type" value="Genomic_DNA"/>
</dbReference>
<feature type="transmembrane region" description="Helical" evidence="2">
    <location>
        <begin position="59"/>
        <end position="76"/>
    </location>
</feature>
<protein>
    <submittedName>
        <fullName evidence="4">Leader peptidase (Prepilin peptidase)/N-methyltransferase</fullName>
    </submittedName>
</protein>
<name>A0A4R1PUW6_9FIRM</name>
<feature type="transmembrane region" description="Helical" evidence="2">
    <location>
        <begin position="153"/>
        <end position="175"/>
    </location>
</feature>
<dbReference type="InterPro" id="IPR050882">
    <property type="entry name" value="Prepilin_peptidase/N-MTase"/>
</dbReference>
<dbReference type="GO" id="GO:0008168">
    <property type="term" value="F:methyltransferase activity"/>
    <property type="evidence" value="ECO:0007669"/>
    <property type="project" value="UniProtKB-KW"/>
</dbReference>
<feature type="transmembrane region" description="Helical" evidence="2">
    <location>
        <begin position="187"/>
        <end position="207"/>
    </location>
</feature>
<dbReference type="InterPro" id="IPR000045">
    <property type="entry name" value="Prepilin_IV_endopep_pep"/>
</dbReference>
<evidence type="ECO:0000313" key="4">
    <source>
        <dbReference type="EMBL" id="TCL35043.1"/>
    </source>
</evidence>